<feature type="region of interest" description="Disordered" evidence="1">
    <location>
        <begin position="1"/>
        <end position="49"/>
    </location>
</feature>
<organism evidence="2 3">
    <name type="scientific">Brucella cytisi</name>
    <dbReference type="NCBI Taxonomy" id="407152"/>
    <lineage>
        <taxon>Bacteria</taxon>
        <taxon>Pseudomonadati</taxon>
        <taxon>Pseudomonadota</taxon>
        <taxon>Alphaproteobacteria</taxon>
        <taxon>Hyphomicrobiales</taxon>
        <taxon>Brucellaceae</taxon>
        <taxon>Brucella/Ochrobactrum group</taxon>
        <taxon>Brucella</taxon>
    </lineage>
</organism>
<reference evidence="2 3" key="1">
    <citation type="submission" date="2016-10" db="EMBL/GenBank/DDBJ databases">
        <title>The Draft Genome Sequence of the Potato Rhizosphere Bacteria Ochrobactrum sp. IPA7.2.</title>
        <authorList>
            <person name="Gogoleva N.E."/>
            <person name="Khlopko Y.A."/>
            <person name="Burygin G.L."/>
            <person name="Plotnikov A.O."/>
        </authorList>
    </citation>
    <scope>NUCLEOTIDE SEQUENCE [LARGE SCALE GENOMIC DNA]</scope>
    <source>
        <strain evidence="2 3">IPA7.2</strain>
    </source>
</reference>
<evidence type="ECO:0000313" key="2">
    <source>
        <dbReference type="EMBL" id="OIS93587.1"/>
    </source>
</evidence>
<proteinExistence type="predicted"/>
<dbReference type="RefSeq" id="WP_071631569.1">
    <property type="nucleotide sequence ID" value="NZ_MOEC01000008.1"/>
</dbReference>
<gene>
    <name evidence="2" type="ORF">BLA27_09715</name>
</gene>
<sequence length="142" mass="15434">MCTAKNAQAFRKNEAISSSAATKVAAKPRKATEAAKAEPVTTQPVARKQNKYTHAWRGFSPACIEKVTKGGKATFKDTLDQTDLLQFEDCYGKTTATPPPGYLRANPAPLAALEAKNFKLLKVLAGELRAENAEPRIRLDMV</sequence>
<name>A0A1J6HMH3_9HYPH</name>
<protein>
    <submittedName>
        <fullName evidence="2">Uncharacterized protein</fullName>
    </submittedName>
</protein>
<evidence type="ECO:0000313" key="3">
    <source>
        <dbReference type="Proteomes" id="UP000182985"/>
    </source>
</evidence>
<keyword evidence="3" id="KW-1185">Reference proteome</keyword>
<comment type="caution">
    <text evidence="2">The sequence shown here is derived from an EMBL/GenBank/DDBJ whole genome shotgun (WGS) entry which is preliminary data.</text>
</comment>
<dbReference type="AlphaFoldDB" id="A0A1J6HMH3"/>
<accession>A0A1J6HMH3</accession>
<dbReference type="Proteomes" id="UP000182985">
    <property type="component" value="Unassembled WGS sequence"/>
</dbReference>
<evidence type="ECO:0000256" key="1">
    <source>
        <dbReference type="SAM" id="MobiDB-lite"/>
    </source>
</evidence>
<dbReference type="EMBL" id="MOEC01000008">
    <property type="protein sequence ID" value="OIS93587.1"/>
    <property type="molecule type" value="Genomic_DNA"/>
</dbReference>